<protein>
    <submittedName>
        <fullName evidence="2">Uncharacterized protein</fullName>
    </submittedName>
</protein>
<feature type="compositionally biased region" description="Polar residues" evidence="1">
    <location>
        <begin position="47"/>
        <end position="58"/>
    </location>
</feature>
<comment type="caution">
    <text evidence="2">The sequence shown here is derived from an EMBL/GenBank/DDBJ whole genome shotgun (WGS) entry which is preliminary data.</text>
</comment>
<reference evidence="2 3" key="1">
    <citation type="journal article" date="2017" name="BMC Genomics">
        <title>Comparative genomic and phylogenomic analyses of the Bifidobacteriaceae family.</title>
        <authorList>
            <person name="Lugli G.A."/>
            <person name="Milani C."/>
            <person name="Turroni F."/>
            <person name="Duranti S."/>
            <person name="Mancabelli L."/>
            <person name="Mangifesta M."/>
            <person name="Ferrario C."/>
            <person name="Modesto M."/>
            <person name="Mattarelli P."/>
            <person name="Jiri K."/>
            <person name="van Sinderen D."/>
            <person name="Ventura M."/>
        </authorList>
    </citation>
    <scope>NUCLEOTIDE SEQUENCE [LARGE SCALE GENOMIC DNA]</scope>
    <source>
        <strain evidence="2 3">DSM 100202</strain>
    </source>
</reference>
<evidence type="ECO:0000313" key="2">
    <source>
        <dbReference type="EMBL" id="OZG66314.1"/>
    </source>
</evidence>
<dbReference type="AlphaFoldDB" id="A0A261G4H6"/>
<sequence length="58" mass="6298">MVTTTLDFAEQYLLKTEIRTVRDSMPDGSGLAHRGTDGSIADGVIARNTTASPSDDRW</sequence>
<feature type="region of interest" description="Disordered" evidence="1">
    <location>
        <begin position="23"/>
        <end position="58"/>
    </location>
</feature>
<gene>
    <name evidence="2" type="ORF">BHAP_0176</name>
</gene>
<dbReference type="RefSeq" id="WP_244569197.1">
    <property type="nucleotide sequence ID" value="NZ_MWWY01000005.1"/>
</dbReference>
<dbReference type="EMBL" id="MWWY01000005">
    <property type="protein sequence ID" value="OZG66314.1"/>
    <property type="molecule type" value="Genomic_DNA"/>
</dbReference>
<dbReference type="Proteomes" id="UP000216074">
    <property type="component" value="Unassembled WGS sequence"/>
</dbReference>
<name>A0A261G4H6_9BIFI</name>
<evidence type="ECO:0000313" key="3">
    <source>
        <dbReference type="Proteomes" id="UP000216074"/>
    </source>
</evidence>
<proteinExistence type="predicted"/>
<evidence type="ECO:0000256" key="1">
    <source>
        <dbReference type="SAM" id="MobiDB-lite"/>
    </source>
</evidence>
<keyword evidence="3" id="KW-1185">Reference proteome</keyword>
<organism evidence="2 3">
    <name type="scientific">Bifidobacterium hapali</name>
    <dbReference type="NCBI Taxonomy" id="1630172"/>
    <lineage>
        <taxon>Bacteria</taxon>
        <taxon>Bacillati</taxon>
        <taxon>Actinomycetota</taxon>
        <taxon>Actinomycetes</taxon>
        <taxon>Bifidobacteriales</taxon>
        <taxon>Bifidobacteriaceae</taxon>
        <taxon>Bifidobacterium</taxon>
    </lineage>
</organism>
<accession>A0A261G4H6</accession>